<dbReference type="GO" id="GO:0006313">
    <property type="term" value="P:DNA transposition"/>
    <property type="evidence" value="ECO:0007669"/>
    <property type="project" value="InterPro"/>
</dbReference>
<dbReference type="GO" id="GO:0003677">
    <property type="term" value="F:DNA binding"/>
    <property type="evidence" value="ECO:0007669"/>
    <property type="project" value="InterPro"/>
</dbReference>
<name>A0A644T2W9_9ZZZZ</name>
<dbReference type="AlphaFoldDB" id="A0A644T2W9"/>
<dbReference type="Pfam" id="PF02371">
    <property type="entry name" value="Transposase_20"/>
    <property type="match status" value="1"/>
</dbReference>
<dbReference type="GO" id="GO:0004803">
    <property type="term" value="F:transposase activity"/>
    <property type="evidence" value="ECO:0007669"/>
    <property type="project" value="InterPro"/>
</dbReference>
<dbReference type="PANTHER" id="PTHR33055">
    <property type="entry name" value="TRANSPOSASE FOR INSERTION SEQUENCE ELEMENT IS1111A"/>
    <property type="match status" value="1"/>
</dbReference>
<protein>
    <submittedName>
        <fullName evidence="3">IS110 family transposase ISYps2</fullName>
    </submittedName>
</protein>
<feature type="domain" description="Transposase IS110-like N-terminal" evidence="1">
    <location>
        <begin position="14"/>
        <end position="161"/>
    </location>
</feature>
<dbReference type="InterPro" id="IPR003346">
    <property type="entry name" value="Transposase_20"/>
</dbReference>
<sequence>MTSRQNNKNELILVAIDVAKHSHEVLILWPDGHQKGYRVANSFEDFAKLTALLKSQGVPVRAALEPTADYHRCIANWLLQHGVDVHMVSSLACSRVREALFNSWDKNDRKDAKVILYLLEQGVSEPFHDPLLQGFMHLQEISNTYHQIGLARTRCQHSLLNHYLPLFFPEFEKYFHSSRTEWFCRFLEKFPTPLCITSISKEDFLTQAWNLVGRKVAKDRFLEEVYELAQKSVGLPIMENCPELYGFRIQLQRHLQLTAQRNDLEKLSIGILANNPDYHRLQTIPGIGPILALIILAESGDLRRFAHHRQYLSFCGFNLSGSQSGQSKSRYRISKRGNARLRYAFWLAATVAIRQRENSFRRKYETYIAQDRNNADLKRKAYCAIAIKVARVAHSLIKNAMDYRGYHDIEIPGGRICSMGRWTLSGQIP</sequence>
<evidence type="ECO:0000259" key="1">
    <source>
        <dbReference type="Pfam" id="PF01548"/>
    </source>
</evidence>
<dbReference type="InterPro" id="IPR002525">
    <property type="entry name" value="Transp_IS110-like_N"/>
</dbReference>
<feature type="domain" description="Transposase IS116/IS110/IS902 C-terminal" evidence="2">
    <location>
        <begin position="279"/>
        <end position="365"/>
    </location>
</feature>
<evidence type="ECO:0000313" key="3">
    <source>
        <dbReference type="EMBL" id="MPL61248.1"/>
    </source>
</evidence>
<dbReference type="Pfam" id="PF01548">
    <property type="entry name" value="DEDD_Tnp_IS110"/>
    <property type="match status" value="1"/>
</dbReference>
<dbReference type="PANTHER" id="PTHR33055:SF17">
    <property type="entry name" value="THIRD ORF IN TRANSPOSON ISC1491"/>
    <property type="match status" value="1"/>
</dbReference>
<evidence type="ECO:0000259" key="2">
    <source>
        <dbReference type="Pfam" id="PF02371"/>
    </source>
</evidence>
<dbReference type="InterPro" id="IPR047650">
    <property type="entry name" value="Transpos_IS110"/>
</dbReference>
<dbReference type="NCBIfam" id="NF033542">
    <property type="entry name" value="transpos_IS110"/>
    <property type="match status" value="1"/>
</dbReference>
<proteinExistence type="predicted"/>
<gene>
    <name evidence="3" type="ORF">SDC9_06818</name>
</gene>
<dbReference type="EMBL" id="VSSQ01000014">
    <property type="protein sequence ID" value="MPL61248.1"/>
    <property type="molecule type" value="Genomic_DNA"/>
</dbReference>
<reference evidence="3" key="1">
    <citation type="submission" date="2019-08" db="EMBL/GenBank/DDBJ databases">
        <authorList>
            <person name="Kucharzyk K."/>
            <person name="Murdoch R.W."/>
            <person name="Higgins S."/>
            <person name="Loffler F."/>
        </authorList>
    </citation>
    <scope>NUCLEOTIDE SEQUENCE</scope>
</reference>
<organism evidence="3">
    <name type="scientific">bioreactor metagenome</name>
    <dbReference type="NCBI Taxonomy" id="1076179"/>
    <lineage>
        <taxon>unclassified sequences</taxon>
        <taxon>metagenomes</taxon>
        <taxon>ecological metagenomes</taxon>
    </lineage>
</organism>
<accession>A0A644T2W9</accession>
<comment type="caution">
    <text evidence="3">The sequence shown here is derived from an EMBL/GenBank/DDBJ whole genome shotgun (WGS) entry which is preliminary data.</text>
</comment>